<organism evidence="1 2">
    <name type="scientific">Pseudoalteromonas aurantia 208</name>
    <dbReference type="NCBI Taxonomy" id="1314867"/>
    <lineage>
        <taxon>Bacteria</taxon>
        <taxon>Pseudomonadati</taxon>
        <taxon>Pseudomonadota</taxon>
        <taxon>Gammaproteobacteria</taxon>
        <taxon>Alteromonadales</taxon>
        <taxon>Pseudoalteromonadaceae</taxon>
        <taxon>Pseudoalteromonas</taxon>
    </lineage>
</organism>
<accession>A0ABR9EBX8</accession>
<sequence>MIRDIKPNAIPAIEKKEMKEMKAFPFAALAYLNPTNRLTG</sequence>
<dbReference type="EMBL" id="AQGV01000012">
    <property type="protein sequence ID" value="MBE0368470.1"/>
    <property type="molecule type" value="Genomic_DNA"/>
</dbReference>
<reference evidence="1 2" key="1">
    <citation type="submission" date="2015-03" db="EMBL/GenBank/DDBJ databases">
        <title>Genome sequence of Pseudoalteromonas aurantia.</title>
        <authorList>
            <person name="Xie B.-B."/>
            <person name="Rong J.-C."/>
            <person name="Qin Q.-L."/>
            <person name="Zhang Y.-Z."/>
        </authorList>
    </citation>
    <scope>NUCLEOTIDE SEQUENCE [LARGE SCALE GENOMIC DNA]</scope>
    <source>
        <strain evidence="1 2">208</strain>
    </source>
</reference>
<proteinExistence type="predicted"/>
<gene>
    <name evidence="1" type="ORF">PAUR_a2075</name>
</gene>
<evidence type="ECO:0000313" key="1">
    <source>
        <dbReference type="EMBL" id="MBE0368470.1"/>
    </source>
</evidence>
<evidence type="ECO:0000313" key="2">
    <source>
        <dbReference type="Proteomes" id="UP000615755"/>
    </source>
</evidence>
<dbReference type="Proteomes" id="UP000615755">
    <property type="component" value="Unassembled WGS sequence"/>
</dbReference>
<keyword evidence="2" id="KW-1185">Reference proteome</keyword>
<protein>
    <submittedName>
        <fullName evidence="1">Uncharacterized protein</fullName>
    </submittedName>
</protein>
<name>A0ABR9EBX8_9GAMM</name>
<comment type="caution">
    <text evidence="1">The sequence shown here is derived from an EMBL/GenBank/DDBJ whole genome shotgun (WGS) entry which is preliminary data.</text>
</comment>